<dbReference type="AlphaFoldDB" id="A0A1H9WVU4"/>
<dbReference type="EMBL" id="FOFV01000025">
    <property type="protein sequence ID" value="SES38048.1"/>
    <property type="molecule type" value="Genomic_DNA"/>
</dbReference>
<dbReference type="STRING" id="65499.SAMN04488000_12524"/>
<gene>
    <name evidence="2" type="ORF">SAMN04488000_12524</name>
</gene>
<organism evidence="2 3">
    <name type="scientific">Lentzea albida</name>
    <dbReference type="NCBI Taxonomy" id="65499"/>
    <lineage>
        <taxon>Bacteria</taxon>
        <taxon>Bacillati</taxon>
        <taxon>Actinomycetota</taxon>
        <taxon>Actinomycetes</taxon>
        <taxon>Pseudonocardiales</taxon>
        <taxon>Pseudonocardiaceae</taxon>
        <taxon>Lentzea</taxon>
    </lineage>
</organism>
<keyword evidence="1" id="KW-1133">Transmembrane helix</keyword>
<protein>
    <submittedName>
        <fullName evidence="2">Uncharacterized protein</fullName>
    </submittedName>
</protein>
<accession>A0A1H9WVU4</accession>
<proteinExistence type="predicted"/>
<sequence>MNESLHSAADRSDTAEHAIGEMELAPKTLAGARARALMGLTMATSAFVAITPLLTDTTVSAK</sequence>
<keyword evidence="1" id="KW-0472">Membrane</keyword>
<evidence type="ECO:0000256" key="1">
    <source>
        <dbReference type="SAM" id="Phobius"/>
    </source>
</evidence>
<reference evidence="3" key="1">
    <citation type="submission" date="2016-10" db="EMBL/GenBank/DDBJ databases">
        <authorList>
            <person name="Varghese N."/>
            <person name="Submissions S."/>
        </authorList>
    </citation>
    <scope>NUCLEOTIDE SEQUENCE [LARGE SCALE GENOMIC DNA]</scope>
    <source>
        <strain evidence="3">DSM 44437</strain>
    </source>
</reference>
<dbReference type="Proteomes" id="UP000199503">
    <property type="component" value="Unassembled WGS sequence"/>
</dbReference>
<evidence type="ECO:0000313" key="3">
    <source>
        <dbReference type="Proteomes" id="UP000199503"/>
    </source>
</evidence>
<feature type="transmembrane region" description="Helical" evidence="1">
    <location>
        <begin position="36"/>
        <end position="55"/>
    </location>
</feature>
<dbReference type="RefSeq" id="WP_143091905.1">
    <property type="nucleotide sequence ID" value="NZ_FOFV01000025.1"/>
</dbReference>
<keyword evidence="1" id="KW-0812">Transmembrane</keyword>
<evidence type="ECO:0000313" key="2">
    <source>
        <dbReference type="EMBL" id="SES38048.1"/>
    </source>
</evidence>
<name>A0A1H9WVU4_9PSEU</name>
<keyword evidence="3" id="KW-1185">Reference proteome</keyword>